<proteinExistence type="predicted"/>
<dbReference type="OrthoDB" id="9779184at2"/>
<dbReference type="InterPro" id="IPR050312">
    <property type="entry name" value="IolE/XylAMocC-like"/>
</dbReference>
<feature type="domain" description="Xylose isomerase-like TIM barrel" evidence="1">
    <location>
        <begin position="19"/>
        <end position="294"/>
    </location>
</feature>
<dbReference type="InterPro" id="IPR036237">
    <property type="entry name" value="Xyl_isomerase-like_sf"/>
</dbReference>
<dbReference type="SUPFAM" id="SSF51658">
    <property type="entry name" value="Xylose isomerase-like"/>
    <property type="match status" value="1"/>
</dbReference>
<dbReference type="Pfam" id="PF01261">
    <property type="entry name" value="AP_endonuc_2"/>
    <property type="match status" value="1"/>
</dbReference>
<dbReference type="STRING" id="1423804.FD14_GL001113"/>
<dbReference type="RefSeq" id="WP_054734690.1">
    <property type="nucleotide sequence ID" value="NZ_AYZM01000117.1"/>
</dbReference>
<evidence type="ECO:0000259" key="1">
    <source>
        <dbReference type="Pfam" id="PF01261"/>
    </source>
</evidence>
<dbReference type="PATRIC" id="fig|1423804.4.peg.1195"/>
<dbReference type="InterPro" id="IPR013022">
    <property type="entry name" value="Xyl_isomerase-like_TIM-brl"/>
</dbReference>
<keyword evidence="2" id="KW-0413">Isomerase</keyword>
<dbReference type="GO" id="GO:0016853">
    <property type="term" value="F:isomerase activity"/>
    <property type="evidence" value="ECO:0007669"/>
    <property type="project" value="UniProtKB-KW"/>
</dbReference>
<comment type="caution">
    <text evidence="2">The sequence shown here is derived from an EMBL/GenBank/DDBJ whole genome shotgun (WGS) entry which is preliminary data.</text>
</comment>
<dbReference type="Proteomes" id="UP000051442">
    <property type="component" value="Unassembled WGS sequence"/>
</dbReference>
<name>A0A0R2F1P2_9LACO</name>
<sequence length="303" mass="34094">MKLGLLSAILETMSYEEVIDYVAARGLSCVELAAWPKGDGARRYAGVSHVDAESLTPVRAEEMRGYAAERHVEISALGYYPNPLSANVEVAETAIAHLYRVIDAAQMMGVPLVTTFLGRDQYRTVAENLDLVATVWPPIIEYARDRGIRIGIENCPMLFTDDEWPGGQNIMTSPAVWRQVFTRLDYDNFGLNYDPSHFVWQMLDYVKPIYEFRDKLFLVHFKDIKLLPDQLAEVGTMATPLSYMVPKLPGYGDIDWGRFVSALSDVGYAGNTSIEIEDKAFEADEAQVDAAIRHTVTYMRNFV</sequence>
<dbReference type="AlphaFoldDB" id="A0A0R2F1P2"/>
<accession>A0A0R2F1P2</accession>
<reference evidence="2 3" key="1">
    <citation type="journal article" date="2015" name="Genome Announc.">
        <title>Expanding the biotechnology potential of lactobacilli through comparative genomics of 213 strains and associated genera.</title>
        <authorList>
            <person name="Sun Z."/>
            <person name="Harris H.M."/>
            <person name="McCann A."/>
            <person name="Guo C."/>
            <person name="Argimon S."/>
            <person name="Zhang W."/>
            <person name="Yang X."/>
            <person name="Jeffery I.B."/>
            <person name="Cooney J.C."/>
            <person name="Kagawa T.F."/>
            <person name="Liu W."/>
            <person name="Song Y."/>
            <person name="Salvetti E."/>
            <person name="Wrobel A."/>
            <person name="Rasinkangas P."/>
            <person name="Parkhill J."/>
            <person name="Rea M.C."/>
            <person name="O'Sullivan O."/>
            <person name="Ritari J."/>
            <person name="Douillard F.P."/>
            <person name="Paul Ross R."/>
            <person name="Yang R."/>
            <person name="Briner A.E."/>
            <person name="Felis G.E."/>
            <person name="de Vos W.M."/>
            <person name="Barrangou R."/>
            <person name="Klaenhammer T.R."/>
            <person name="Caufield P.W."/>
            <person name="Cui Y."/>
            <person name="Zhang H."/>
            <person name="O'Toole P.W."/>
        </authorList>
    </citation>
    <scope>NUCLEOTIDE SEQUENCE [LARGE SCALE GENOMIC DNA]</scope>
    <source>
        <strain evidence="2 3">DSM 23365</strain>
    </source>
</reference>
<dbReference type="PANTHER" id="PTHR12110">
    <property type="entry name" value="HYDROXYPYRUVATE ISOMERASE"/>
    <property type="match status" value="1"/>
</dbReference>
<dbReference type="EMBL" id="AYZM01000117">
    <property type="protein sequence ID" value="KRN21371.1"/>
    <property type="molecule type" value="Genomic_DNA"/>
</dbReference>
<dbReference type="Gene3D" id="3.20.20.150">
    <property type="entry name" value="Divalent-metal-dependent TIM barrel enzymes"/>
    <property type="match status" value="1"/>
</dbReference>
<evidence type="ECO:0000313" key="2">
    <source>
        <dbReference type="EMBL" id="KRN21371.1"/>
    </source>
</evidence>
<dbReference type="PANTHER" id="PTHR12110:SF21">
    <property type="entry name" value="XYLOSE ISOMERASE-LIKE TIM BARREL DOMAIN-CONTAINING PROTEIN"/>
    <property type="match status" value="1"/>
</dbReference>
<evidence type="ECO:0000313" key="3">
    <source>
        <dbReference type="Proteomes" id="UP000051442"/>
    </source>
</evidence>
<gene>
    <name evidence="2" type="ORF">FD14_GL001113</name>
</gene>
<protein>
    <submittedName>
        <fullName evidence="2">Xylose isomerase</fullName>
    </submittedName>
</protein>
<keyword evidence="3" id="KW-1185">Reference proteome</keyword>
<organism evidence="2 3">
    <name type="scientific">Secundilactobacillus similis DSM 23365 = JCM 2765</name>
    <dbReference type="NCBI Taxonomy" id="1423804"/>
    <lineage>
        <taxon>Bacteria</taxon>
        <taxon>Bacillati</taxon>
        <taxon>Bacillota</taxon>
        <taxon>Bacilli</taxon>
        <taxon>Lactobacillales</taxon>
        <taxon>Lactobacillaceae</taxon>
        <taxon>Secundilactobacillus</taxon>
    </lineage>
</organism>